<evidence type="ECO:0000313" key="4">
    <source>
        <dbReference type="EMBL" id="CAH2102757.1"/>
    </source>
</evidence>
<gene>
    <name evidence="4" type="ORF">EEDITHA_LOCUS17341</name>
</gene>
<keyword evidence="5" id="KW-1185">Reference proteome</keyword>
<organism evidence="4 5">
    <name type="scientific">Euphydryas editha</name>
    <name type="common">Edith's checkerspot</name>
    <dbReference type="NCBI Taxonomy" id="104508"/>
    <lineage>
        <taxon>Eukaryota</taxon>
        <taxon>Metazoa</taxon>
        <taxon>Ecdysozoa</taxon>
        <taxon>Arthropoda</taxon>
        <taxon>Hexapoda</taxon>
        <taxon>Insecta</taxon>
        <taxon>Pterygota</taxon>
        <taxon>Neoptera</taxon>
        <taxon>Endopterygota</taxon>
        <taxon>Lepidoptera</taxon>
        <taxon>Glossata</taxon>
        <taxon>Ditrysia</taxon>
        <taxon>Papilionoidea</taxon>
        <taxon>Nymphalidae</taxon>
        <taxon>Nymphalinae</taxon>
        <taxon>Euphydryas</taxon>
    </lineage>
</organism>
<dbReference type="AlphaFoldDB" id="A0AAU9UY42"/>
<protein>
    <recommendedName>
        <fullName evidence="3">DUF4773 domain-containing protein</fullName>
    </recommendedName>
</protein>
<dbReference type="PANTHER" id="PTHR36299:SF2">
    <property type="entry name" value="DUF4773 DOMAIN-CONTAINING PROTEIN"/>
    <property type="match status" value="1"/>
</dbReference>
<evidence type="ECO:0000256" key="2">
    <source>
        <dbReference type="SAM" id="SignalP"/>
    </source>
</evidence>
<evidence type="ECO:0000313" key="5">
    <source>
        <dbReference type="Proteomes" id="UP001153954"/>
    </source>
</evidence>
<feature type="region of interest" description="Disordered" evidence="1">
    <location>
        <begin position="219"/>
        <end position="247"/>
    </location>
</feature>
<proteinExistence type="predicted"/>
<feature type="region of interest" description="Disordered" evidence="1">
    <location>
        <begin position="163"/>
        <end position="186"/>
    </location>
</feature>
<feature type="compositionally biased region" description="Acidic residues" evidence="1">
    <location>
        <begin position="166"/>
        <end position="183"/>
    </location>
</feature>
<dbReference type="PANTHER" id="PTHR36299">
    <property type="entry name" value="AGAP008005-PA"/>
    <property type="match status" value="1"/>
</dbReference>
<feature type="compositionally biased region" description="Polar residues" evidence="1">
    <location>
        <begin position="219"/>
        <end position="236"/>
    </location>
</feature>
<dbReference type="Proteomes" id="UP001153954">
    <property type="component" value="Unassembled WGS sequence"/>
</dbReference>
<sequence>MSTKVALSLFVVLFAFANSASILDYLDWEDGKKLIEVPELRNDQPNRNCMCKGPACVCCVDFNITFIDLGGPGCVHMKYVSPEDGFSVNVSYGKSLIHTSKIQGKNPAPICLEVFGKFAQVCAKFSDLAPTSDGLRGCLELEPRLLGEAQLDFPIGCFKSTAGGMEMEDPPAEPEETTEENTTEENNTFDAESFLLNIYQTAQQGVALLSSLLDIPAKNNTTTVSPTPAPQENSQRGAKYMKHPNQL</sequence>
<evidence type="ECO:0000256" key="1">
    <source>
        <dbReference type="SAM" id="MobiDB-lite"/>
    </source>
</evidence>
<reference evidence="4" key="1">
    <citation type="submission" date="2022-03" db="EMBL/GenBank/DDBJ databases">
        <authorList>
            <person name="Tunstrom K."/>
        </authorList>
    </citation>
    <scope>NUCLEOTIDE SEQUENCE</scope>
</reference>
<dbReference type="EMBL" id="CAKOGL010000025">
    <property type="protein sequence ID" value="CAH2102757.1"/>
    <property type="molecule type" value="Genomic_DNA"/>
</dbReference>
<dbReference type="InterPro" id="IPR031941">
    <property type="entry name" value="DUF4773"/>
</dbReference>
<keyword evidence="2" id="KW-0732">Signal</keyword>
<feature type="signal peptide" evidence="2">
    <location>
        <begin position="1"/>
        <end position="19"/>
    </location>
</feature>
<name>A0AAU9UY42_EUPED</name>
<feature type="domain" description="DUF4773" evidence="3">
    <location>
        <begin position="48"/>
        <end position="163"/>
    </location>
</feature>
<accession>A0AAU9UY42</accession>
<feature type="chain" id="PRO_5043919731" description="DUF4773 domain-containing protein" evidence="2">
    <location>
        <begin position="20"/>
        <end position="247"/>
    </location>
</feature>
<evidence type="ECO:0000259" key="3">
    <source>
        <dbReference type="Pfam" id="PF15998"/>
    </source>
</evidence>
<dbReference type="Pfam" id="PF15998">
    <property type="entry name" value="DUF4773"/>
    <property type="match status" value="1"/>
</dbReference>
<comment type="caution">
    <text evidence="4">The sequence shown here is derived from an EMBL/GenBank/DDBJ whole genome shotgun (WGS) entry which is preliminary data.</text>
</comment>